<dbReference type="RefSeq" id="WP_345063889.1">
    <property type="nucleotide sequence ID" value="NZ_BAABCN010000002.1"/>
</dbReference>
<dbReference type="Gene3D" id="3.90.1200.10">
    <property type="match status" value="1"/>
</dbReference>
<reference evidence="4" key="1">
    <citation type="journal article" date="2019" name="Int. J. Syst. Evol. Microbiol.">
        <title>The Global Catalogue of Microorganisms (GCM) 10K type strain sequencing project: providing services to taxonomists for standard genome sequencing and annotation.</title>
        <authorList>
            <consortium name="The Broad Institute Genomics Platform"/>
            <consortium name="The Broad Institute Genome Sequencing Center for Infectious Disease"/>
            <person name="Wu L."/>
            <person name="Ma J."/>
        </authorList>
    </citation>
    <scope>NUCLEOTIDE SEQUENCE [LARGE SCALE GENOMIC DNA]</scope>
    <source>
        <strain evidence="4">JCM 17021</strain>
    </source>
</reference>
<evidence type="ECO:0000256" key="1">
    <source>
        <dbReference type="SAM" id="MobiDB-lite"/>
    </source>
</evidence>
<feature type="compositionally biased region" description="Polar residues" evidence="1">
    <location>
        <begin position="427"/>
        <end position="441"/>
    </location>
</feature>
<gene>
    <name evidence="3" type="ORF">GCM10022381_14130</name>
</gene>
<protein>
    <submittedName>
        <fullName evidence="3">Phosphotransferase</fullName>
    </submittedName>
</protein>
<feature type="region of interest" description="Disordered" evidence="1">
    <location>
        <begin position="362"/>
        <end position="441"/>
    </location>
</feature>
<comment type="caution">
    <text evidence="3">The sequence shown here is derived from an EMBL/GenBank/DDBJ whole genome shotgun (WGS) entry which is preliminary data.</text>
</comment>
<keyword evidence="4" id="KW-1185">Reference proteome</keyword>
<dbReference type="Pfam" id="PF01636">
    <property type="entry name" value="APH"/>
    <property type="match status" value="1"/>
</dbReference>
<dbReference type="EMBL" id="BAABCN010000002">
    <property type="protein sequence ID" value="GAA3872236.1"/>
    <property type="molecule type" value="Genomic_DNA"/>
</dbReference>
<accession>A0ABP7KCE4</accession>
<sequence>MARSHLTLAALATSALPGLDVAQARAHSQRAHGLFDSALIIDRDGRELIIRVPRSQAAETEQSADLVALRALTVGNRSRLPFDVPEFVGQAPAGPTRAILYELLPGDSFETDALTGHVGVSGSIGRAIAAIHGLPTAFIADAGLPQQTALDCRTSTIALIDRAAETGYLPAALLRRWEQATDDDSLWQFAPTVVHGTLSDESFLIVDDAVSGILGWSGLGVGDPARDLNWLLAARGEAAETAIAAYLAARQGGDPCLTQRALLYAELELARWLLHGSDTRNQEIVDDAVTMLDGLVETVHSNTMESLSTDTGPVLGVADVETLLDATPHSALGRDAGGAPHGSAMLTDSFDRSEFASLRLPADNEVEKAPDSLSATSDDAPDSESHGTSDEGSTARTLSDPFAELDGEGDPNATVAYSFEDIEELTARSTEAQASTRSSSE</sequence>
<evidence type="ECO:0000313" key="3">
    <source>
        <dbReference type="EMBL" id="GAA3872236.1"/>
    </source>
</evidence>
<evidence type="ECO:0000313" key="4">
    <source>
        <dbReference type="Proteomes" id="UP001501803"/>
    </source>
</evidence>
<name>A0ABP7KCE4_9MICO</name>
<dbReference type="Proteomes" id="UP001501803">
    <property type="component" value="Unassembled WGS sequence"/>
</dbReference>
<organism evidence="3 4">
    <name type="scientific">Leifsonia kafniensis</name>
    <dbReference type="NCBI Taxonomy" id="475957"/>
    <lineage>
        <taxon>Bacteria</taxon>
        <taxon>Bacillati</taxon>
        <taxon>Actinomycetota</taxon>
        <taxon>Actinomycetes</taxon>
        <taxon>Micrococcales</taxon>
        <taxon>Microbacteriaceae</taxon>
        <taxon>Leifsonia</taxon>
    </lineage>
</organism>
<proteinExistence type="predicted"/>
<feature type="domain" description="Aminoglycoside phosphotransferase" evidence="2">
    <location>
        <begin position="39"/>
        <end position="251"/>
    </location>
</feature>
<dbReference type="InterPro" id="IPR011009">
    <property type="entry name" value="Kinase-like_dom_sf"/>
</dbReference>
<dbReference type="SUPFAM" id="SSF56112">
    <property type="entry name" value="Protein kinase-like (PK-like)"/>
    <property type="match status" value="1"/>
</dbReference>
<dbReference type="InterPro" id="IPR002575">
    <property type="entry name" value="Aminoglycoside_PTrfase"/>
</dbReference>
<evidence type="ECO:0000259" key="2">
    <source>
        <dbReference type="Pfam" id="PF01636"/>
    </source>
</evidence>